<name>A0A941GPV8_9CHRO</name>
<accession>A0A941GPV8</accession>
<dbReference type="AlphaFoldDB" id="A0A941GPV8"/>
<feature type="compositionally biased region" description="Low complexity" evidence="1">
    <location>
        <begin position="36"/>
        <end position="48"/>
    </location>
</feature>
<proteinExistence type="predicted"/>
<dbReference type="Proteomes" id="UP000767446">
    <property type="component" value="Unassembled WGS sequence"/>
</dbReference>
<evidence type="ECO:0000256" key="1">
    <source>
        <dbReference type="SAM" id="MobiDB-lite"/>
    </source>
</evidence>
<reference evidence="2" key="1">
    <citation type="submission" date="2021-02" db="EMBL/GenBank/DDBJ databases">
        <title>Metagenome analyses of Stigonema ocellatum DSM 106950, Chlorogloea purpurea SAG 13.99 and Gomphosphaeria aponina DSM 107014.</title>
        <authorList>
            <person name="Marter P."/>
            <person name="Huang S."/>
        </authorList>
    </citation>
    <scope>NUCLEOTIDE SEQUENCE</scope>
    <source>
        <strain evidence="2">JP213</strain>
    </source>
</reference>
<evidence type="ECO:0000313" key="3">
    <source>
        <dbReference type="Proteomes" id="UP000767446"/>
    </source>
</evidence>
<feature type="region of interest" description="Disordered" evidence="1">
    <location>
        <begin position="28"/>
        <end position="70"/>
    </location>
</feature>
<evidence type="ECO:0000313" key="2">
    <source>
        <dbReference type="EMBL" id="MBR8827689.1"/>
    </source>
</evidence>
<gene>
    <name evidence="2" type="ORF">DSM107014_07235</name>
</gene>
<organism evidence="2 3">
    <name type="scientific">Gomphosphaeria aponina SAG 52.96 = DSM 107014</name>
    <dbReference type="NCBI Taxonomy" id="1521640"/>
    <lineage>
        <taxon>Bacteria</taxon>
        <taxon>Bacillati</taxon>
        <taxon>Cyanobacteriota</taxon>
        <taxon>Cyanophyceae</taxon>
        <taxon>Oscillatoriophycideae</taxon>
        <taxon>Chroococcales</taxon>
        <taxon>Gomphosphaeriaceae</taxon>
        <taxon>Gomphosphaeria</taxon>
    </lineage>
</organism>
<sequence>MGADERKKDIMKHLQTTSDLNLMAKKSREKSIEYSAPETPVTPAIPETPATPAPTPVVGKQSDGRRPCPLGNRQRRIMNHLGLSSVNFDKLSAKSEENKRKKQIEEHLRKSCY</sequence>
<protein>
    <submittedName>
        <fullName evidence="2">Uncharacterized protein</fullName>
    </submittedName>
</protein>
<dbReference type="EMBL" id="JADQBC010000039">
    <property type="protein sequence ID" value="MBR8827689.1"/>
    <property type="molecule type" value="Genomic_DNA"/>
</dbReference>
<feature type="region of interest" description="Disordered" evidence="1">
    <location>
        <begin position="93"/>
        <end position="113"/>
    </location>
</feature>
<comment type="caution">
    <text evidence="2">The sequence shown here is derived from an EMBL/GenBank/DDBJ whole genome shotgun (WGS) entry which is preliminary data.</text>
</comment>